<dbReference type="Gene3D" id="2.60.40.10">
    <property type="entry name" value="Immunoglobulins"/>
    <property type="match status" value="1"/>
</dbReference>
<dbReference type="AlphaFoldDB" id="A0A414J736"/>
<evidence type="ECO:0000259" key="1">
    <source>
        <dbReference type="Pfam" id="PF00188"/>
    </source>
</evidence>
<dbReference type="InterPro" id="IPR014044">
    <property type="entry name" value="CAP_dom"/>
</dbReference>
<organism evidence="2 3">
    <name type="scientific">Blautia obeum</name>
    <dbReference type="NCBI Taxonomy" id="40520"/>
    <lineage>
        <taxon>Bacteria</taxon>
        <taxon>Bacillati</taxon>
        <taxon>Bacillota</taxon>
        <taxon>Clostridia</taxon>
        <taxon>Lachnospirales</taxon>
        <taxon>Lachnospiraceae</taxon>
        <taxon>Blautia</taxon>
    </lineage>
</organism>
<comment type="caution">
    <text evidence="2">The sequence shown here is derived from an EMBL/GenBank/DDBJ whole genome shotgun (WGS) entry which is preliminary data.</text>
</comment>
<evidence type="ECO:0000313" key="3">
    <source>
        <dbReference type="Proteomes" id="UP000283745"/>
    </source>
</evidence>
<evidence type="ECO:0000313" key="2">
    <source>
        <dbReference type="EMBL" id="RHE40271.1"/>
    </source>
</evidence>
<dbReference type="Gene3D" id="3.40.33.10">
    <property type="entry name" value="CAP"/>
    <property type="match status" value="1"/>
</dbReference>
<dbReference type="EMBL" id="QSKF01000005">
    <property type="protein sequence ID" value="RHE40271.1"/>
    <property type="molecule type" value="Genomic_DNA"/>
</dbReference>
<proteinExistence type="predicted"/>
<dbReference type="SUPFAM" id="SSF55797">
    <property type="entry name" value="PR-1-like"/>
    <property type="match status" value="1"/>
</dbReference>
<dbReference type="InterPro" id="IPR036116">
    <property type="entry name" value="FN3_sf"/>
</dbReference>
<dbReference type="InterPro" id="IPR013783">
    <property type="entry name" value="Ig-like_fold"/>
</dbReference>
<dbReference type="SUPFAM" id="SSF49265">
    <property type="entry name" value="Fibronectin type III"/>
    <property type="match status" value="1"/>
</dbReference>
<gene>
    <name evidence="2" type="ORF">DW740_08220</name>
</gene>
<protein>
    <submittedName>
        <fullName evidence="2">CAP domain-containing protein</fullName>
    </submittedName>
</protein>
<dbReference type="Pfam" id="PF00188">
    <property type="entry name" value="CAP"/>
    <property type="match status" value="1"/>
</dbReference>
<sequence>MDKKRIQSESLRFSFADMWRGNMKKAKTKIRIWMYLLLSIVGIILGVVTCQADNNVLIPITGVCHYGEAQRFVKILNEKRKAKNLAELKPTSGLTEAAMQRAAEIVVSFTHRCPYNENSTGCYDALERLGFVYSNRGITREDQYGTIYVAKTGDFYLVHENIGSGFGNAETADYFWSGSPLHNAAMMASEIRYCGVGVLDYHNTSYWVFVGSGDPCGEVINTQSDKERTFHVIADVQQLQLETGASSIRLQYGTSTRDNMEFCTKYSEGYTFYAESSSFFTITNNNPELIAVDSLGKIRGKKVGTGSIAVKIKNGGTYTVPVTVERQTGAQYETEVKKITASLEKTEYTYNGEAIKPKPVVRDMDGTIMKEGTDYVLEYENSAGCPPISTDVDKETIYACVRIYSAKGSSYGNYDGALLAKVDYHINTSRSYYEMTLDKKIYEGIPYREIEPKVTVKIKSSGKILKEGVDYFLRYDNNYVPDSGINEGQITVYSTLKNQSTHCTVNGKLMNYQGTPVYGILKFQIKNKDEKITPTVKNNTTVNTVKMKASFKKTTVVYNGKAQKPQIKEVKVGNNKISSKYYSISYKNNKNVGTGYAVIRGKGKYKSYSCTVKFKIIPKSTMIKKITAAKNTAKVKWKKVSGAGGYQIQCSTSKNFKNAKTKTVKNITALKISKLSGKRTYYVRIRSWKKVGKNVYYSGWSKAKKVKIK</sequence>
<name>A0A414J736_9FIRM</name>
<feature type="domain" description="SCP" evidence="1">
    <location>
        <begin position="76"/>
        <end position="209"/>
    </location>
</feature>
<accession>A0A414J736</accession>
<reference evidence="2 3" key="1">
    <citation type="submission" date="2018-08" db="EMBL/GenBank/DDBJ databases">
        <title>A genome reference for cultivated species of the human gut microbiota.</title>
        <authorList>
            <person name="Zou Y."/>
            <person name="Xue W."/>
            <person name="Luo G."/>
        </authorList>
    </citation>
    <scope>NUCLEOTIDE SEQUENCE [LARGE SCALE GENOMIC DNA]</scope>
    <source>
        <strain evidence="2 3">AM28-23</strain>
    </source>
</reference>
<dbReference type="CDD" id="cd05379">
    <property type="entry name" value="CAP_bacterial"/>
    <property type="match status" value="1"/>
</dbReference>
<dbReference type="Proteomes" id="UP000283745">
    <property type="component" value="Unassembled WGS sequence"/>
</dbReference>
<dbReference type="InterPro" id="IPR035940">
    <property type="entry name" value="CAP_sf"/>
</dbReference>